<dbReference type="OMA" id="LCLMCIC"/>
<dbReference type="Gene3D" id="1.10.418.10">
    <property type="entry name" value="Calponin-like domain"/>
    <property type="match status" value="2"/>
</dbReference>
<accession>A0A670I2E4</accession>
<evidence type="ECO:0000313" key="5">
    <source>
        <dbReference type="Ensembl" id="ENSPMRP00000006004.1"/>
    </source>
</evidence>
<dbReference type="GO" id="GO:0003779">
    <property type="term" value="F:actin binding"/>
    <property type="evidence" value="ECO:0007669"/>
    <property type="project" value="UniProtKB-KW"/>
</dbReference>
<evidence type="ECO:0000256" key="3">
    <source>
        <dbReference type="SAM" id="MobiDB-lite"/>
    </source>
</evidence>
<dbReference type="GeneTree" id="ENSGT00940000154342"/>
<reference evidence="5" key="3">
    <citation type="submission" date="2025-09" db="UniProtKB">
        <authorList>
            <consortium name="Ensembl"/>
        </authorList>
    </citation>
    <scope>IDENTIFICATION</scope>
</reference>
<dbReference type="FunFam" id="1.10.418.10:FF:000044">
    <property type="entry name" value="utrophin isoform X2"/>
    <property type="match status" value="1"/>
</dbReference>
<dbReference type="InterPro" id="IPR001715">
    <property type="entry name" value="CH_dom"/>
</dbReference>
<dbReference type="PANTHER" id="PTHR11915">
    <property type="entry name" value="SPECTRIN/FILAMIN RELATED CYTOSKELETAL PROTEIN"/>
    <property type="match status" value="1"/>
</dbReference>
<feature type="compositionally biased region" description="Polar residues" evidence="3">
    <location>
        <begin position="433"/>
        <end position="445"/>
    </location>
</feature>
<dbReference type="PROSITE" id="PS00020">
    <property type="entry name" value="ACTININ_2"/>
    <property type="match status" value="1"/>
</dbReference>
<evidence type="ECO:0000256" key="2">
    <source>
        <dbReference type="ARBA" id="ARBA00023203"/>
    </source>
</evidence>
<dbReference type="Pfam" id="PF00307">
    <property type="entry name" value="CH"/>
    <property type="match status" value="2"/>
</dbReference>
<keyword evidence="6" id="KW-1185">Reference proteome</keyword>
<dbReference type="FunFam" id="1.20.58.60:FF:000118">
    <property type="entry name" value="Dystrophin"/>
    <property type="match status" value="1"/>
</dbReference>
<sequence>MENHEREDVQKKTFTKWVNAQFAKFGTYPIEDLFNDFQDGRRLLELLEGLTGQKLGKERGSTRVHALNNVNKALQVLQKNNVDLVNIGSTDIVDGNHKLTLGLIWSIILHWQVKDVMKNIMAGLQQTNSEKILLSWVRQSTQNYPQVNVVNFTSSWCDGLAFNALIHSHRPDLFDWDSVVRQQSAVQRLDHAFNVAKRHLGIEKLLDPEDVATPYPDKKSILMYVTSLFQVLPQQVTLEAIQEVETLPRQSKHIREEHVQLHQQRFSQQIKVSVAQGHVRTPSPPPKPRFKSYAYTQAAYVMSPDPKGKVFPPQRLETHEQRLFATSPMDTEVDLEGYQTALEEVLSWLLSTEDSLQAQGDISTDVEEVKEQFHTHEGFMMELTAHQGRVGDVLQIGSQLLSFGKLSEDEENEIQEQMNLLNSRWENLRVTSMEKQSQLSESVSPKTEERTKRIESEPLGPDLEDLKRQVEEHKAIQEALEQEQVKVNSLTHMVVVVDEASGDKATAALEQQLQHLGDRWATICRWTEDRWFLLQDVLRKWLQFTEEQGLFDAWLSEKEDALNNIHTTDFKDQKEMLENLQKLAILKGELEIKRKTMDKLNSLSQDLLSAVKSKALSQKLEGWLENVAQRWDSLAQKLESSSKQISQAVATTQTSLTQTTVMETVTMVTTREQILVKHAKEELPPPPPHKKRQIVVDSEIRKRFDADTTELHSWMTRSEAVLQSPEFAIYRKEGNLSDLRERVNVGKYSYT</sequence>
<dbReference type="SMART" id="SM00033">
    <property type="entry name" value="CH"/>
    <property type="match status" value="2"/>
</dbReference>
<keyword evidence="1" id="KW-0677">Repeat</keyword>
<dbReference type="Gene3D" id="1.20.58.60">
    <property type="match status" value="2"/>
</dbReference>
<dbReference type="AlphaFoldDB" id="A0A670I2E4"/>
<dbReference type="CDD" id="cd21233">
    <property type="entry name" value="CH_DMD_rpt2"/>
    <property type="match status" value="1"/>
</dbReference>
<feature type="domain" description="Calponin-homology (CH)" evidence="4">
    <location>
        <begin position="127"/>
        <end position="233"/>
    </location>
</feature>
<proteinExistence type="predicted"/>
<dbReference type="InterPro" id="IPR036872">
    <property type="entry name" value="CH_dom_sf"/>
</dbReference>
<dbReference type="Ensembl" id="ENSPMRT00000006387.1">
    <property type="protein sequence ID" value="ENSPMRP00000006004.1"/>
    <property type="gene ID" value="ENSPMRG00000004062.1"/>
</dbReference>
<reference evidence="5 6" key="1">
    <citation type="journal article" date="2019" name="Proc. Natl. Acad. Sci. U.S.A.">
        <title>Regulatory changes in pterin and carotenoid genes underlie balanced color polymorphisms in the wall lizard.</title>
        <authorList>
            <person name="Andrade P."/>
            <person name="Pinho C."/>
            <person name="Perez I de Lanuza G."/>
            <person name="Afonso S."/>
            <person name="Brejcha J."/>
            <person name="Rubin C.J."/>
            <person name="Wallerman O."/>
            <person name="Pereira P."/>
            <person name="Sabatino S.J."/>
            <person name="Bellati A."/>
            <person name="Pellitteri-Rosa D."/>
            <person name="Bosakova Z."/>
            <person name="Bunikis I."/>
            <person name="Carretero M.A."/>
            <person name="Feiner N."/>
            <person name="Marsik P."/>
            <person name="Pauperio F."/>
            <person name="Salvi D."/>
            <person name="Soler L."/>
            <person name="While G.M."/>
            <person name="Uller T."/>
            <person name="Font E."/>
            <person name="Andersson L."/>
            <person name="Carneiro M."/>
        </authorList>
    </citation>
    <scope>NUCLEOTIDE SEQUENCE</scope>
</reference>
<organism evidence="5 6">
    <name type="scientific">Podarcis muralis</name>
    <name type="common">Wall lizard</name>
    <name type="synonym">Lacerta muralis</name>
    <dbReference type="NCBI Taxonomy" id="64176"/>
    <lineage>
        <taxon>Eukaryota</taxon>
        <taxon>Metazoa</taxon>
        <taxon>Chordata</taxon>
        <taxon>Craniata</taxon>
        <taxon>Vertebrata</taxon>
        <taxon>Euteleostomi</taxon>
        <taxon>Lepidosauria</taxon>
        <taxon>Squamata</taxon>
        <taxon>Bifurcata</taxon>
        <taxon>Unidentata</taxon>
        <taxon>Episquamata</taxon>
        <taxon>Laterata</taxon>
        <taxon>Lacertibaenia</taxon>
        <taxon>Lacertidae</taxon>
        <taxon>Podarcis</taxon>
    </lineage>
</organism>
<feature type="region of interest" description="Disordered" evidence="3">
    <location>
        <begin position="433"/>
        <end position="454"/>
    </location>
</feature>
<dbReference type="SUPFAM" id="SSF47576">
    <property type="entry name" value="Calponin-homology domain, CH-domain"/>
    <property type="match status" value="1"/>
</dbReference>
<protein>
    <recommendedName>
        <fullName evidence="4">Calponin-homology (CH) domain-containing protein</fullName>
    </recommendedName>
</protein>
<dbReference type="FunFam" id="1.10.418.10:FF:000032">
    <property type="entry name" value="utrophin isoform X1"/>
    <property type="match status" value="1"/>
</dbReference>
<dbReference type="CDD" id="cd00176">
    <property type="entry name" value="SPEC"/>
    <property type="match status" value="2"/>
</dbReference>
<feature type="domain" description="Calponin-homology (CH)" evidence="4">
    <location>
        <begin position="8"/>
        <end position="112"/>
    </location>
</feature>
<evidence type="ECO:0000259" key="4">
    <source>
        <dbReference type="PROSITE" id="PS50021"/>
    </source>
</evidence>
<dbReference type="SMART" id="SM00150">
    <property type="entry name" value="SPEC"/>
    <property type="match status" value="3"/>
</dbReference>
<dbReference type="SUPFAM" id="SSF46966">
    <property type="entry name" value="Spectrin repeat"/>
    <property type="match status" value="2"/>
</dbReference>
<evidence type="ECO:0000256" key="1">
    <source>
        <dbReference type="ARBA" id="ARBA00022737"/>
    </source>
</evidence>
<reference evidence="5" key="2">
    <citation type="submission" date="2025-08" db="UniProtKB">
        <authorList>
            <consortium name="Ensembl"/>
        </authorList>
    </citation>
    <scope>IDENTIFICATION</scope>
</reference>
<dbReference type="InterPro" id="IPR018159">
    <property type="entry name" value="Spectrin/alpha-actinin"/>
</dbReference>
<dbReference type="Proteomes" id="UP000472272">
    <property type="component" value="Chromosome 4"/>
</dbReference>
<dbReference type="PROSITE" id="PS50021">
    <property type="entry name" value="CH"/>
    <property type="match status" value="2"/>
</dbReference>
<dbReference type="InterPro" id="IPR002017">
    <property type="entry name" value="Spectrin_repeat"/>
</dbReference>
<name>A0A670I2E4_PODMU</name>
<keyword evidence="2" id="KW-0009">Actin-binding</keyword>
<dbReference type="PROSITE" id="PS00019">
    <property type="entry name" value="ACTININ_1"/>
    <property type="match status" value="1"/>
</dbReference>
<dbReference type="Pfam" id="PF00435">
    <property type="entry name" value="Spectrin"/>
    <property type="match status" value="2"/>
</dbReference>
<dbReference type="InterPro" id="IPR001589">
    <property type="entry name" value="Actinin_actin-bd_CS"/>
</dbReference>
<evidence type="ECO:0000313" key="6">
    <source>
        <dbReference type="Proteomes" id="UP000472272"/>
    </source>
</evidence>